<dbReference type="Pfam" id="PF00085">
    <property type="entry name" value="Thioredoxin"/>
    <property type="match status" value="1"/>
</dbReference>
<name>A0A2V3IL53_9FLOR</name>
<keyword evidence="4" id="KW-1185">Reference proteome</keyword>
<dbReference type="EMBL" id="NBIV01000149">
    <property type="protein sequence ID" value="PXF42821.1"/>
    <property type="molecule type" value="Genomic_DNA"/>
</dbReference>
<protein>
    <recommendedName>
        <fullName evidence="2">Thioredoxin domain-containing protein</fullName>
    </recommendedName>
</protein>
<feature type="region of interest" description="Disordered" evidence="1">
    <location>
        <begin position="34"/>
        <end position="67"/>
    </location>
</feature>
<accession>A0A2V3IL53</accession>
<dbReference type="Proteomes" id="UP000247409">
    <property type="component" value="Unassembled WGS sequence"/>
</dbReference>
<sequence length="217" mass="24023">MHSCCTALIDQQLFPLNSARGANDLPDEQMAPIQRKTAAAEVQDGQSPDPTAIHTPQPHSKSPSKPSQTTVTLLVLVTAAACLLILYNQEVITPNEWPQSAHIHQVTSVSSEAAFQAALDNAAQSPLVVIFYSPQCIACKRARKPFFQLVDALHTRVSFFAVPLGEPINHHYIADFQLKHVPSIFFIRGPEHNQRVHYTGKRNYAHMHAFISDNLNS</sequence>
<dbReference type="InterPro" id="IPR013766">
    <property type="entry name" value="Thioredoxin_domain"/>
</dbReference>
<evidence type="ECO:0000313" key="4">
    <source>
        <dbReference type="Proteomes" id="UP000247409"/>
    </source>
</evidence>
<gene>
    <name evidence="3" type="ORF">BWQ96_07472</name>
</gene>
<dbReference type="AlphaFoldDB" id="A0A2V3IL53"/>
<proteinExistence type="predicted"/>
<dbReference type="SUPFAM" id="SSF52833">
    <property type="entry name" value="Thioredoxin-like"/>
    <property type="match status" value="1"/>
</dbReference>
<dbReference type="InterPro" id="IPR036249">
    <property type="entry name" value="Thioredoxin-like_sf"/>
</dbReference>
<dbReference type="Gene3D" id="3.40.30.10">
    <property type="entry name" value="Glutaredoxin"/>
    <property type="match status" value="1"/>
</dbReference>
<evidence type="ECO:0000259" key="2">
    <source>
        <dbReference type="Pfam" id="PF00085"/>
    </source>
</evidence>
<reference evidence="3 4" key="1">
    <citation type="journal article" date="2018" name="Mol. Biol. Evol.">
        <title>Analysis of the draft genome of the red seaweed Gracilariopsis chorda provides insights into genome size evolution in Rhodophyta.</title>
        <authorList>
            <person name="Lee J."/>
            <person name="Yang E.C."/>
            <person name="Graf L."/>
            <person name="Yang J.H."/>
            <person name="Qiu H."/>
            <person name="Zel Zion U."/>
            <person name="Chan C.X."/>
            <person name="Stephens T.G."/>
            <person name="Weber A.P.M."/>
            <person name="Boo G.H."/>
            <person name="Boo S.M."/>
            <person name="Kim K.M."/>
            <person name="Shin Y."/>
            <person name="Jung M."/>
            <person name="Lee S.J."/>
            <person name="Yim H.S."/>
            <person name="Lee J.H."/>
            <person name="Bhattacharya D."/>
            <person name="Yoon H.S."/>
        </authorList>
    </citation>
    <scope>NUCLEOTIDE SEQUENCE [LARGE SCALE GENOMIC DNA]</scope>
    <source>
        <strain evidence="3 4">SKKU-2015</strain>
        <tissue evidence="3">Whole body</tissue>
    </source>
</reference>
<feature type="domain" description="Thioredoxin" evidence="2">
    <location>
        <begin position="109"/>
        <end position="212"/>
    </location>
</feature>
<organism evidence="3 4">
    <name type="scientific">Gracilariopsis chorda</name>
    <dbReference type="NCBI Taxonomy" id="448386"/>
    <lineage>
        <taxon>Eukaryota</taxon>
        <taxon>Rhodophyta</taxon>
        <taxon>Florideophyceae</taxon>
        <taxon>Rhodymeniophycidae</taxon>
        <taxon>Gracilariales</taxon>
        <taxon>Gracilariaceae</taxon>
        <taxon>Gracilariopsis</taxon>
    </lineage>
</organism>
<comment type="caution">
    <text evidence="3">The sequence shown here is derived from an EMBL/GenBank/DDBJ whole genome shotgun (WGS) entry which is preliminary data.</text>
</comment>
<feature type="compositionally biased region" description="Low complexity" evidence="1">
    <location>
        <begin position="54"/>
        <end position="67"/>
    </location>
</feature>
<evidence type="ECO:0000256" key="1">
    <source>
        <dbReference type="SAM" id="MobiDB-lite"/>
    </source>
</evidence>
<evidence type="ECO:0000313" key="3">
    <source>
        <dbReference type="EMBL" id="PXF42821.1"/>
    </source>
</evidence>